<feature type="transmembrane region" description="Helical" evidence="5">
    <location>
        <begin position="46"/>
        <end position="69"/>
    </location>
</feature>
<feature type="transmembrane region" description="Helical" evidence="5">
    <location>
        <begin position="180"/>
        <end position="200"/>
    </location>
</feature>
<dbReference type="AlphaFoldDB" id="A0A0G3I9V2"/>
<protein>
    <recommendedName>
        <fullName evidence="5">Probable membrane transporter protein</fullName>
    </recommendedName>
</protein>
<feature type="transmembrane region" description="Helical" evidence="5">
    <location>
        <begin position="6"/>
        <end position="34"/>
    </location>
</feature>
<reference evidence="6 7" key="1">
    <citation type="journal article" date="2015" name="Genome Announc.">
        <title>Complete Genome Sequence of 'Candidatus Liberibacter africanus,' a Bacterium Associated with Citrus Huanglongbing.</title>
        <authorList>
            <person name="Lin H."/>
            <person name="Pietersen G."/>
            <person name="Han C."/>
            <person name="Read D.A."/>
            <person name="Lou B."/>
            <person name="Gupta G."/>
            <person name="Civerolo E.L."/>
        </authorList>
    </citation>
    <scope>NUCLEOTIDE SEQUENCE [LARGE SCALE GENOMIC DNA]</scope>
    <source>
        <strain evidence="6 7">PTSAPSY</strain>
    </source>
</reference>
<dbReference type="KEGG" id="lau:G293_04835"/>
<keyword evidence="7" id="KW-1185">Reference proteome</keyword>
<dbReference type="Pfam" id="PF01925">
    <property type="entry name" value="TauE"/>
    <property type="match status" value="1"/>
</dbReference>
<feature type="transmembrane region" description="Helical" evidence="5">
    <location>
        <begin position="243"/>
        <end position="259"/>
    </location>
</feature>
<evidence type="ECO:0000256" key="1">
    <source>
        <dbReference type="ARBA" id="ARBA00004141"/>
    </source>
</evidence>
<dbReference type="OrthoDB" id="457670at2"/>
<feature type="transmembrane region" description="Helical" evidence="5">
    <location>
        <begin position="143"/>
        <end position="168"/>
    </location>
</feature>
<evidence type="ECO:0000256" key="4">
    <source>
        <dbReference type="ARBA" id="ARBA00023136"/>
    </source>
</evidence>
<dbReference type="PANTHER" id="PTHR43483">
    <property type="entry name" value="MEMBRANE TRANSPORTER PROTEIN HI_0806-RELATED"/>
    <property type="match status" value="1"/>
</dbReference>
<dbReference type="PATRIC" id="fig|1277257.4.peg.1045"/>
<comment type="similarity">
    <text evidence="5">Belongs to the 4-toluene sulfonate uptake permease (TSUP) (TC 2.A.102) family.</text>
</comment>
<feature type="transmembrane region" description="Helical" evidence="5">
    <location>
        <begin position="81"/>
        <end position="99"/>
    </location>
</feature>
<keyword evidence="3 5" id="KW-1133">Transmembrane helix</keyword>
<dbReference type="GO" id="GO:0005886">
    <property type="term" value="C:plasma membrane"/>
    <property type="evidence" value="ECO:0007669"/>
    <property type="project" value="UniProtKB-SubCell"/>
</dbReference>
<dbReference type="Proteomes" id="UP000035503">
    <property type="component" value="Chromosome"/>
</dbReference>
<feature type="transmembrane region" description="Helical" evidence="5">
    <location>
        <begin position="212"/>
        <end position="231"/>
    </location>
</feature>
<keyword evidence="5" id="KW-1003">Cell membrane</keyword>
<organism evidence="6 7">
    <name type="scientific">Candidatus Liberibacter africanus PTSAPSY</name>
    <dbReference type="NCBI Taxonomy" id="1277257"/>
    <lineage>
        <taxon>Bacteria</taxon>
        <taxon>Pseudomonadati</taxon>
        <taxon>Pseudomonadota</taxon>
        <taxon>Alphaproteobacteria</taxon>
        <taxon>Hyphomicrobiales</taxon>
        <taxon>Rhizobiaceae</taxon>
        <taxon>Liberibacter</taxon>
    </lineage>
</organism>
<evidence type="ECO:0000256" key="2">
    <source>
        <dbReference type="ARBA" id="ARBA00022692"/>
    </source>
</evidence>
<gene>
    <name evidence="6" type="ORF">G293_04835</name>
</gene>
<comment type="subcellular location">
    <subcellularLocation>
        <location evidence="5">Cell membrane</location>
        <topology evidence="5">Multi-pass membrane protein</topology>
    </subcellularLocation>
    <subcellularLocation>
        <location evidence="1">Membrane</location>
        <topology evidence="1">Multi-pass membrane protein</topology>
    </subcellularLocation>
</comment>
<proteinExistence type="inferred from homology"/>
<keyword evidence="2 5" id="KW-0812">Transmembrane</keyword>
<feature type="transmembrane region" description="Helical" evidence="5">
    <location>
        <begin position="106"/>
        <end position="123"/>
    </location>
</feature>
<dbReference type="InterPro" id="IPR002781">
    <property type="entry name" value="TM_pro_TauE-like"/>
</dbReference>
<evidence type="ECO:0000313" key="6">
    <source>
        <dbReference type="EMBL" id="AKK20582.1"/>
    </source>
</evidence>
<evidence type="ECO:0000256" key="3">
    <source>
        <dbReference type="ARBA" id="ARBA00022989"/>
    </source>
</evidence>
<evidence type="ECO:0000256" key="5">
    <source>
        <dbReference type="RuleBase" id="RU363041"/>
    </source>
</evidence>
<evidence type="ECO:0000313" key="7">
    <source>
        <dbReference type="Proteomes" id="UP000035503"/>
    </source>
</evidence>
<sequence>MEYISLIIVASFISGTLSGLFGVGSGLVMLPILSKAFQLMGVDDTICMHVAMGTSLGVMVPTSIMSFMAHKRHGSVNMQLFKDWMIVIPITTVLTSFMISHVDKYFLNKSFALFCFLMGFLILKRDNICYKEKFPENYMRYVWGIVIGFLSGALGVGGGIFANILMLFHGFSIHKAATTATGVSVLITIPGLLVRIYSGWGMEGLPPFSMGFVNLGAVFIILPVSILITPLATRISYLIGKKYLTAGFSMLMFLTSFIFL</sequence>
<dbReference type="RefSeq" id="WP_047264537.1">
    <property type="nucleotide sequence ID" value="NZ_CP004021.1"/>
</dbReference>
<keyword evidence="4 5" id="KW-0472">Membrane</keyword>
<name>A0A0G3I9V2_LIBAF</name>
<dbReference type="PANTHER" id="PTHR43483:SF3">
    <property type="entry name" value="MEMBRANE TRANSPORTER PROTEIN HI_0806-RELATED"/>
    <property type="match status" value="1"/>
</dbReference>
<dbReference type="STRING" id="1277257.G293_04835"/>
<accession>A0A0G3I9V2</accession>
<dbReference type="EMBL" id="CP004021">
    <property type="protein sequence ID" value="AKK20582.1"/>
    <property type="molecule type" value="Genomic_DNA"/>
</dbReference>